<dbReference type="SUPFAM" id="SSF52091">
    <property type="entry name" value="SpoIIaa-like"/>
    <property type="match status" value="1"/>
</dbReference>
<protein>
    <submittedName>
        <fullName evidence="3">STAS domain-containing protein</fullName>
    </submittedName>
</protein>
<dbReference type="InterPro" id="IPR002645">
    <property type="entry name" value="STAS_dom"/>
</dbReference>
<dbReference type="EMBL" id="JAYFSI010000020">
    <property type="protein sequence ID" value="MEA5367127.1"/>
    <property type="molecule type" value="Genomic_DNA"/>
</dbReference>
<accession>A0ABU5RLG5</accession>
<gene>
    <name evidence="3" type="ORF">VA596_46900</name>
</gene>
<dbReference type="InterPro" id="IPR036513">
    <property type="entry name" value="STAS_dom_sf"/>
</dbReference>
<name>A0ABU5RLG5_9PSEU</name>
<evidence type="ECO:0000313" key="4">
    <source>
        <dbReference type="Proteomes" id="UP001304298"/>
    </source>
</evidence>
<feature type="compositionally biased region" description="Low complexity" evidence="1">
    <location>
        <begin position="193"/>
        <end position="202"/>
    </location>
</feature>
<dbReference type="RefSeq" id="WP_323336872.1">
    <property type="nucleotide sequence ID" value="NZ_JAYFSI010000020.1"/>
</dbReference>
<dbReference type="Proteomes" id="UP001304298">
    <property type="component" value="Unassembled WGS sequence"/>
</dbReference>
<feature type="region of interest" description="Disordered" evidence="1">
    <location>
        <begin position="183"/>
        <end position="202"/>
    </location>
</feature>
<organism evidence="3 4">
    <name type="scientific">Amycolatopsis heterodermiae</name>
    <dbReference type="NCBI Taxonomy" id="3110235"/>
    <lineage>
        <taxon>Bacteria</taxon>
        <taxon>Bacillati</taxon>
        <taxon>Actinomycetota</taxon>
        <taxon>Actinomycetes</taxon>
        <taxon>Pseudonocardiales</taxon>
        <taxon>Pseudonocardiaceae</taxon>
        <taxon>Amycolatopsis</taxon>
    </lineage>
</organism>
<reference evidence="3 4" key="1">
    <citation type="submission" date="2023-12" db="EMBL/GenBank/DDBJ databases">
        <title>Amycolatopsis sp. V23-08.</title>
        <authorList>
            <person name="Somphong A."/>
        </authorList>
    </citation>
    <scope>NUCLEOTIDE SEQUENCE [LARGE SCALE GENOMIC DNA]</scope>
    <source>
        <strain evidence="3 4">V23-08</strain>
    </source>
</reference>
<evidence type="ECO:0000313" key="3">
    <source>
        <dbReference type="EMBL" id="MEA5367127.1"/>
    </source>
</evidence>
<feature type="domain" description="STAS" evidence="2">
    <location>
        <begin position="22"/>
        <end position="87"/>
    </location>
</feature>
<keyword evidence="4" id="KW-1185">Reference proteome</keyword>
<dbReference type="Pfam" id="PF01740">
    <property type="entry name" value="STAS"/>
    <property type="match status" value="1"/>
</dbReference>
<dbReference type="PROSITE" id="PS50801">
    <property type="entry name" value="STAS"/>
    <property type="match status" value="1"/>
</dbReference>
<dbReference type="Gene3D" id="3.30.750.24">
    <property type="entry name" value="STAS domain"/>
    <property type="match status" value="1"/>
</dbReference>
<proteinExistence type="predicted"/>
<sequence length="202" mass="20981">MDHLGQPDLRSVDLAARPPPTLRLTTEHTAAAVVLVADGEIDLATADLFGTSLAGAVGGRPPLLVVDLAPVRFLSCGGLAVLVAAHRLAGAVTRMVVVAPTRACRSPLFLTDTARSLTVCRHRDEVMSPPLRMRTVVAGTAVLVVAIGGSASSDGRQVTDELREAESAVTSFSTRPRARCPPEYWPPRCGPPTAATAATSAS</sequence>
<dbReference type="CDD" id="cd07043">
    <property type="entry name" value="STAS_anti-anti-sigma_factors"/>
    <property type="match status" value="1"/>
</dbReference>
<comment type="caution">
    <text evidence="3">The sequence shown here is derived from an EMBL/GenBank/DDBJ whole genome shotgun (WGS) entry which is preliminary data.</text>
</comment>
<evidence type="ECO:0000256" key="1">
    <source>
        <dbReference type="SAM" id="MobiDB-lite"/>
    </source>
</evidence>
<evidence type="ECO:0000259" key="2">
    <source>
        <dbReference type="PROSITE" id="PS50801"/>
    </source>
</evidence>